<dbReference type="InterPro" id="IPR037923">
    <property type="entry name" value="HTH-like"/>
</dbReference>
<dbReference type="EMBL" id="BMHF01000009">
    <property type="protein sequence ID" value="GGA40688.1"/>
    <property type="molecule type" value="Genomic_DNA"/>
</dbReference>
<reference evidence="6" key="1">
    <citation type="journal article" date="2019" name="Int. J. Syst. Evol. Microbiol.">
        <title>The Global Catalogue of Microorganisms (GCM) 10K type strain sequencing project: providing services to taxonomists for standard genome sequencing and annotation.</title>
        <authorList>
            <consortium name="The Broad Institute Genomics Platform"/>
            <consortium name="The Broad Institute Genome Sequencing Center for Infectious Disease"/>
            <person name="Wu L."/>
            <person name="Ma J."/>
        </authorList>
    </citation>
    <scope>NUCLEOTIDE SEQUENCE [LARGE SCALE GENOMIC DNA]</scope>
    <source>
        <strain evidence="6">CGMCC 1.15044</strain>
    </source>
</reference>
<evidence type="ECO:0000256" key="2">
    <source>
        <dbReference type="ARBA" id="ARBA00023125"/>
    </source>
</evidence>
<evidence type="ECO:0000259" key="4">
    <source>
        <dbReference type="PROSITE" id="PS01124"/>
    </source>
</evidence>
<evidence type="ECO:0000256" key="3">
    <source>
        <dbReference type="ARBA" id="ARBA00023163"/>
    </source>
</evidence>
<keyword evidence="6" id="KW-1185">Reference proteome</keyword>
<proteinExistence type="predicted"/>
<evidence type="ECO:0000313" key="6">
    <source>
        <dbReference type="Proteomes" id="UP000609323"/>
    </source>
</evidence>
<dbReference type="SMART" id="SM00342">
    <property type="entry name" value="HTH_ARAC"/>
    <property type="match status" value="1"/>
</dbReference>
<gene>
    <name evidence="5" type="primary">chpD</name>
    <name evidence="5" type="ORF">GCM10010917_27420</name>
</gene>
<dbReference type="RefSeq" id="WP_094093767.1">
    <property type="nucleotide sequence ID" value="NZ_BMHF01000009.1"/>
</dbReference>
<dbReference type="Pfam" id="PF07883">
    <property type="entry name" value="Cupin_2"/>
    <property type="match status" value="1"/>
</dbReference>
<dbReference type="InterPro" id="IPR013096">
    <property type="entry name" value="Cupin_2"/>
</dbReference>
<name>A0ABQ1GBX6_9BACL</name>
<dbReference type="InterPro" id="IPR018060">
    <property type="entry name" value="HTH_AraC"/>
</dbReference>
<keyword evidence="1" id="KW-0805">Transcription regulation</keyword>
<dbReference type="PANTHER" id="PTHR43280">
    <property type="entry name" value="ARAC-FAMILY TRANSCRIPTIONAL REGULATOR"/>
    <property type="match status" value="1"/>
</dbReference>
<evidence type="ECO:0000313" key="5">
    <source>
        <dbReference type="EMBL" id="GGA40688.1"/>
    </source>
</evidence>
<keyword evidence="2" id="KW-0238">DNA-binding</keyword>
<dbReference type="InterPro" id="IPR014710">
    <property type="entry name" value="RmlC-like_jellyroll"/>
</dbReference>
<dbReference type="SUPFAM" id="SSF51215">
    <property type="entry name" value="Regulatory protein AraC"/>
    <property type="match status" value="1"/>
</dbReference>
<organism evidence="5 6">
    <name type="scientific">Paenibacillus physcomitrellae</name>
    <dbReference type="NCBI Taxonomy" id="1619311"/>
    <lineage>
        <taxon>Bacteria</taxon>
        <taxon>Bacillati</taxon>
        <taxon>Bacillota</taxon>
        <taxon>Bacilli</taxon>
        <taxon>Bacillales</taxon>
        <taxon>Paenibacillaceae</taxon>
        <taxon>Paenibacillus</taxon>
    </lineage>
</organism>
<evidence type="ECO:0000256" key="1">
    <source>
        <dbReference type="ARBA" id="ARBA00023015"/>
    </source>
</evidence>
<dbReference type="PROSITE" id="PS01124">
    <property type="entry name" value="HTH_ARAC_FAMILY_2"/>
    <property type="match status" value="1"/>
</dbReference>
<accession>A0ABQ1GBX6</accession>
<dbReference type="Gene3D" id="1.10.10.60">
    <property type="entry name" value="Homeodomain-like"/>
    <property type="match status" value="2"/>
</dbReference>
<feature type="domain" description="HTH araC/xylS-type" evidence="4">
    <location>
        <begin position="178"/>
        <end position="276"/>
    </location>
</feature>
<dbReference type="InterPro" id="IPR018062">
    <property type="entry name" value="HTH_AraC-typ_CS"/>
</dbReference>
<dbReference type="Proteomes" id="UP000609323">
    <property type="component" value="Unassembled WGS sequence"/>
</dbReference>
<dbReference type="PANTHER" id="PTHR43280:SF2">
    <property type="entry name" value="HTH-TYPE TRANSCRIPTIONAL REGULATOR EXSA"/>
    <property type="match status" value="1"/>
</dbReference>
<dbReference type="SUPFAM" id="SSF46689">
    <property type="entry name" value="Homeodomain-like"/>
    <property type="match status" value="2"/>
</dbReference>
<dbReference type="Pfam" id="PF12833">
    <property type="entry name" value="HTH_18"/>
    <property type="match status" value="1"/>
</dbReference>
<dbReference type="Gene3D" id="2.60.120.10">
    <property type="entry name" value="Jelly Rolls"/>
    <property type="match status" value="1"/>
</dbReference>
<dbReference type="InterPro" id="IPR009057">
    <property type="entry name" value="Homeodomain-like_sf"/>
</dbReference>
<sequence length="278" mass="32623">MENNTKSFVISMERFMPHTFQAEKGEGLFMSHSHEYDELTLILEGEGYYSSLEQNIKVSKGDLILIPSRLHHGFVCTEPWQGISLHFYHDKLPAYCQYLFHNAEREPDRIRSAHLNEEDMRWAEISLFQMEKEWKLDKYSADSYVLMRVALETILLLFQRNRVTLPSTDGLNDQLTIQEVLKEIHASYHTQITVSELASRYFLSESNLRKKFSELMGVSPKQYIINLRLHEAKRLLQQTDKPVESISYEVGFTSSSRFYNFFVKAVGVTPLEWRKQSH</sequence>
<keyword evidence="3" id="KW-0804">Transcription</keyword>
<protein>
    <submittedName>
        <fullName evidence="5">AraC family transcriptional regulator</fullName>
    </submittedName>
</protein>
<dbReference type="PROSITE" id="PS00041">
    <property type="entry name" value="HTH_ARAC_FAMILY_1"/>
    <property type="match status" value="1"/>
</dbReference>
<comment type="caution">
    <text evidence="5">The sequence shown here is derived from an EMBL/GenBank/DDBJ whole genome shotgun (WGS) entry which is preliminary data.</text>
</comment>